<sequence>MQSILCSNTRLLQHISEPDVGLWQKINTPSAIIDWFALYFTRNSAGSSSATSVQSEPGQITLHVALESTVLSLDQDGTTKTGLQALQRLIALKTAPRIHRQLRKLLDVNTYCSSKEVASYGLSLAFKHALSYWKERGNLERSPRCLELSGSKFGDEDHGVDVLKDTFATLLTYAQEAVDIMNTDYNPDRWLYAIEKVWECLATTMLSDAFRFVDAVFGHCVGHDFTFMNQVYKRALRVHSEDGVQRFVRGDGGVQICWVNDLPSSLPSIGKPFQYSTTPAAHLNTLIESCALRSRHRLALREKLRMCWACQQYLGIIHPKETVTQLQQASGKTKCDWIPPPTSDGERVVDVLILWFLDAVSLQMDLVMEAVDGSRLPKLMFRDEPSEAHPELEELKRVGLTGWSPRTEHITN</sequence>
<organism evidence="1 2">
    <name type="scientific">Ceriporiopsis subvermispora (strain B)</name>
    <name type="common">White-rot fungus</name>
    <name type="synonym">Gelatoporia subvermispora</name>
    <dbReference type="NCBI Taxonomy" id="914234"/>
    <lineage>
        <taxon>Eukaryota</taxon>
        <taxon>Fungi</taxon>
        <taxon>Dikarya</taxon>
        <taxon>Basidiomycota</taxon>
        <taxon>Agaricomycotina</taxon>
        <taxon>Agaricomycetes</taxon>
        <taxon>Polyporales</taxon>
        <taxon>Gelatoporiaceae</taxon>
        <taxon>Gelatoporia</taxon>
    </lineage>
</organism>
<evidence type="ECO:0000313" key="2">
    <source>
        <dbReference type="Proteomes" id="UP000016930"/>
    </source>
</evidence>
<evidence type="ECO:0000313" key="1">
    <source>
        <dbReference type="EMBL" id="EMD30995.1"/>
    </source>
</evidence>
<proteinExistence type="predicted"/>
<reference evidence="1 2" key="1">
    <citation type="journal article" date="2012" name="Proc. Natl. Acad. Sci. U.S.A.">
        <title>Comparative genomics of Ceriporiopsis subvermispora and Phanerochaete chrysosporium provide insight into selective ligninolysis.</title>
        <authorList>
            <person name="Fernandez-Fueyo E."/>
            <person name="Ruiz-Duenas F.J."/>
            <person name="Ferreira P."/>
            <person name="Floudas D."/>
            <person name="Hibbett D.S."/>
            <person name="Canessa P."/>
            <person name="Larrondo L.F."/>
            <person name="James T.Y."/>
            <person name="Seelenfreund D."/>
            <person name="Lobos S."/>
            <person name="Polanco R."/>
            <person name="Tello M."/>
            <person name="Honda Y."/>
            <person name="Watanabe T."/>
            <person name="Watanabe T."/>
            <person name="Ryu J.S."/>
            <person name="Kubicek C.P."/>
            <person name="Schmoll M."/>
            <person name="Gaskell J."/>
            <person name="Hammel K.E."/>
            <person name="St John F.J."/>
            <person name="Vanden Wymelenberg A."/>
            <person name="Sabat G."/>
            <person name="Splinter BonDurant S."/>
            <person name="Syed K."/>
            <person name="Yadav J.S."/>
            <person name="Doddapaneni H."/>
            <person name="Subramanian V."/>
            <person name="Lavin J.L."/>
            <person name="Oguiza J.A."/>
            <person name="Perez G."/>
            <person name="Pisabarro A.G."/>
            <person name="Ramirez L."/>
            <person name="Santoyo F."/>
            <person name="Master E."/>
            <person name="Coutinho P.M."/>
            <person name="Henrissat B."/>
            <person name="Lombard V."/>
            <person name="Magnuson J.K."/>
            <person name="Kuees U."/>
            <person name="Hori C."/>
            <person name="Igarashi K."/>
            <person name="Samejima M."/>
            <person name="Held B.W."/>
            <person name="Barry K.W."/>
            <person name="LaButti K.M."/>
            <person name="Lapidus A."/>
            <person name="Lindquist E.A."/>
            <person name="Lucas S.M."/>
            <person name="Riley R."/>
            <person name="Salamov A.A."/>
            <person name="Hoffmeister D."/>
            <person name="Schwenk D."/>
            <person name="Hadar Y."/>
            <person name="Yarden O."/>
            <person name="de Vries R.P."/>
            <person name="Wiebenga A."/>
            <person name="Stenlid J."/>
            <person name="Eastwood D."/>
            <person name="Grigoriev I.V."/>
            <person name="Berka R.M."/>
            <person name="Blanchette R.A."/>
            <person name="Kersten P."/>
            <person name="Martinez A.T."/>
            <person name="Vicuna R."/>
            <person name="Cullen D."/>
        </authorList>
    </citation>
    <scope>NUCLEOTIDE SEQUENCE [LARGE SCALE GENOMIC DNA]</scope>
    <source>
        <strain evidence="1 2">B</strain>
    </source>
</reference>
<name>M2QG51_CERS8</name>
<gene>
    <name evidence="1" type="ORF">CERSUDRAFT_69639</name>
</gene>
<dbReference type="HOGENOM" id="CLU_541839_0_0_1"/>
<accession>M2QG51</accession>
<protein>
    <submittedName>
        <fullName evidence="1">Uncharacterized protein</fullName>
    </submittedName>
</protein>
<keyword evidence="2" id="KW-1185">Reference proteome</keyword>
<dbReference type="EMBL" id="KB445826">
    <property type="protein sequence ID" value="EMD30995.1"/>
    <property type="molecule type" value="Genomic_DNA"/>
</dbReference>
<dbReference type="AlphaFoldDB" id="M2QG51"/>
<dbReference type="Proteomes" id="UP000016930">
    <property type="component" value="Unassembled WGS sequence"/>
</dbReference>